<evidence type="ECO:0000313" key="2">
    <source>
        <dbReference type="EMBL" id="KAL1395597.1"/>
    </source>
</evidence>
<keyword evidence="1" id="KW-0732">Signal</keyword>
<feature type="chain" id="PRO_5044764812" evidence="1">
    <location>
        <begin position="19"/>
        <end position="483"/>
    </location>
</feature>
<keyword evidence="3" id="KW-1185">Reference proteome</keyword>
<proteinExistence type="predicted"/>
<gene>
    <name evidence="2" type="ORF">pipiens_011130</name>
</gene>
<evidence type="ECO:0000256" key="1">
    <source>
        <dbReference type="SAM" id="SignalP"/>
    </source>
</evidence>
<organism evidence="2 3">
    <name type="scientific">Culex pipiens pipiens</name>
    <name type="common">Northern house mosquito</name>
    <dbReference type="NCBI Taxonomy" id="38569"/>
    <lineage>
        <taxon>Eukaryota</taxon>
        <taxon>Metazoa</taxon>
        <taxon>Ecdysozoa</taxon>
        <taxon>Arthropoda</taxon>
        <taxon>Hexapoda</taxon>
        <taxon>Insecta</taxon>
        <taxon>Pterygota</taxon>
        <taxon>Neoptera</taxon>
        <taxon>Endopterygota</taxon>
        <taxon>Diptera</taxon>
        <taxon>Nematocera</taxon>
        <taxon>Culicoidea</taxon>
        <taxon>Culicidae</taxon>
        <taxon>Culicinae</taxon>
        <taxon>Culicini</taxon>
        <taxon>Culex</taxon>
        <taxon>Culex</taxon>
    </lineage>
</organism>
<protein>
    <submittedName>
        <fullName evidence="2">Uncharacterized protein</fullName>
    </submittedName>
</protein>
<comment type="caution">
    <text evidence="2">The sequence shown here is derived from an EMBL/GenBank/DDBJ whole genome shotgun (WGS) entry which is preliminary data.</text>
</comment>
<dbReference type="EMBL" id="JBEHCU010007074">
    <property type="protein sequence ID" value="KAL1395597.1"/>
    <property type="molecule type" value="Genomic_DNA"/>
</dbReference>
<evidence type="ECO:0000313" key="3">
    <source>
        <dbReference type="Proteomes" id="UP001562425"/>
    </source>
</evidence>
<sequence>MWSVVLLSLGLLASGSRGDLGLSITIPNLVADVQAAIGQGIAPITNANSTIQVDVGSDVSGALQAVVAESNAISTSIGPVFQATQLAASDSTNPPSVVFANLYGTVNAAKLVLEQSAGVVQQFQPAVSDRVYLAITSNLTKLQDDLDVLTLNLIALGTAVNVVQLTNIIPITSLNVGSIVTPALVASLTNTLKSLSTSVANLGILFNDIVKQTTDAISIVSSTNSTASAAIATLGTQLTSFINSVATAGNRFGLVPTTLSNNIAAVHSPITGASSSFNGGNIVNLTQYLNTVVQSTQQLSQNLPALFQDLQNNVQQTFVEQVDVAIKQIYSASLGLAQRAGISDSIFKNNCYQKYNLLLQQPSVQVSRLNACLLSEADSLTKIQQLLDYLLAQVQTDATAITNNKLATCTTLNGACILSFFSAYKDLAQQTSTQLTLTNGLIATEVRAIANRIRTCVVASVADINDIAQQILANFNGCLVTGL</sequence>
<accession>A0ABD1D7Q3</accession>
<feature type="signal peptide" evidence="1">
    <location>
        <begin position="1"/>
        <end position="18"/>
    </location>
</feature>
<name>A0ABD1D7Q3_CULPP</name>
<dbReference type="AlphaFoldDB" id="A0ABD1D7Q3"/>
<dbReference type="Proteomes" id="UP001562425">
    <property type="component" value="Unassembled WGS sequence"/>
</dbReference>
<reference evidence="2 3" key="1">
    <citation type="submission" date="2024-05" db="EMBL/GenBank/DDBJ databases">
        <title>Culex pipiens pipiens assembly and annotation.</title>
        <authorList>
            <person name="Alout H."/>
            <person name="Durand T."/>
        </authorList>
    </citation>
    <scope>NUCLEOTIDE SEQUENCE [LARGE SCALE GENOMIC DNA]</scope>
    <source>
        <strain evidence="2">HA-2024</strain>
        <tissue evidence="2">Whole body</tissue>
    </source>
</reference>